<sequence>MLTLSEKQVKEIEVLIGEMPGKFAIALLNILNQSNGANNHSESTSTDTSVQPD</sequence>
<reference evidence="1" key="1">
    <citation type="submission" date="2020-05" db="EMBL/GenBank/DDBJ databases">
        <authorList>
            <person name="Chiriac C."/>
            <person name="Salcher M."/>
            <person name="Ghai R."/>
            <person name="Kavagutti S V."/>
        </authorList>
    </citation>
    <scope>NUCLEOTIDE SEQUENCE</scope>
</reference>
<gene>
    <name evidence="1" type="ORF">UFOVP391_21</name>
</gene>
<evidence type="ECO:0000313" key="1">
    <source>
        <dbReference type="EMBL" id="CAB5224009.1"/>
    </source>
</evidence>
<accession>A0A6J7X3Y4</accession>
<proteinExistence type="predicted"/>
<protein>
    <submittedName>
        <fullName evidence="1">Uncharacterized protein</fullName>
    </submittedName>
</protein>
<organism evidence="1">
    <name type="scientific">uncultured Caudovirales phage</name>
    <dbReference type="NCBI Taxonomy" id="2100421"/>
    <lineage>
        <taxon>Viruses</taxon>
        <taxon>Duplodnaviria</taxon>
        <taxon>Heunggongvirae</taxon>
        <taxon>Uroviricota</taxon>
        <taxon>Caudoviricetes</taxon>
        <taxon>Peduoviridae</taxon>
        <taxon>Maltschvirus</taxon>
        <taxon>Maltschvirus maltsch</taxon>
    </lineage>
</organism>
<name>A0A6J7X3Y4_9CAUD</name>
<dbReference type="EMBL" id="LR798325">
    <property type="protein sequence ID" value="CAB5224009.1"/>
    <property type="molecule type" value="Genomic_DNA"/>
</dbReference>